<dbReference type="Pfam" id="PF03485">
    <property type="entry name" value="Arg_tRNA_synt_N"/>
    <property type="match status" value="1"/>
</dbReference>
<evidence type="ECO:0000259" key="2">
    <source>
        <dbReference type="SMART" id="SM01016"/>
    </source>
</evidence>
<feature type="region of interest" description="Disordered" evidence="1">
    <location>
        <begin position="81"/>
        <end position="164"/>
    </location>
</feature>
<dbReference type="GO" id="GO:0005524">
    <property type="term" value="F:ATP binding"/>
    <property type="evidence" value="ECO:0007669"/>
    <property type="project" value="InterPro"/>
</dbReference>
<dbReference type="EMBL" id="HE577328">
    <property type="protein sequence ID" value="CCC99800.1"/>
    <property type="molecule type" value="Genomic_DNA"/>
</dbReference>
<protein>
    <recommendedName>
        <fullName evidence="2">Arginyl tRNA synthetase N-terminal domain-containing protein</fullName>
    </recommendedName>
</protein>
<dbReference type="KEGG" id="abs:AZOBR_p120118"/>
<evidence type="ECO:0000256" key="1">
    <source>
        <dbReference type="SAM" id="MobiDB-lite"/>
    </source>
</evidence>
<reference evidence="3 4" key="1">
    <citation type="journal article" date="2011" name="PLoS Genet.">
        <title>Azospirillum genomes reveal transition of bacteria from aquatic to terrestrial environments.</title>
        <authorList>
            <person name="Wisniewski-Dye F."/>
            <person name="Borziak K."/>
            <person name="Khalsa-Moyers G."/>
            <person name="Alexandre G."/>
            <person name="Sukharnikov L.O."/>
            <person name="Wuichet K."/>
            <person name="Hurst G.B."/>
            <person name="McDonald W.H."/>
            <person name="Robertson J.S."/>
            <person name="Barbe V."/>
            <person name="Calteau A."/>
            <person name="Rouy Z."/>
            <person name="Mangenot S."/>
            <person name="Prigent-Combaret C."/>
            <person name="Normand P."/>
            <person name="Boyer M."/>
            <person name="Siguier P."/>
            <person name="Dessaux Y."/>
            <person name="Elmerich C."/>
            <person name="Condemine G."/>
            <person name="Krishnen G."/>
            <person name="Kennedy I."/>
            <person name="Paterson A.H."/>
            <person name="Gonzalez V."/>
            <person name="Mavingui P."/>
            <person name="Zhulin I.B."/>
        </authorList>
    </citation>
    <scope>NUCLEOTIDE SEQUENCE [LARGE SCALE GENOMIC DNA]</scope>
    <source>
        <strain evidence="3 4">Sp245</strain>
    </source>
</reference>
<accession>A0A9P1JU22</accession>
<dbReference type="SMART" id="SM01016">
    <property type="entry name" value="Arg_tRNA_synt_N"/>
    <property type="match status" value="1"/>
</dbReference>
<dbReference type="Gene3D" id="3.30.1360.70">
    <property type="entry name" value="Arginyl tRNA synthetase N-terminal domain"/>
    <property type="match status" value="1"/>
</dbReference>
<feature type="compositionally biased region" description="Basic residues" evidence="1">
    <location>
        <begin position="99"/>
        <end position="114"/>
    </location>
</feature>
<dbReference type="InterPro" id="IPR005148">
    <property type="entry name" value="Arg-tRNA-synth_N"/>
</dbReference>
<dbReference type="InterPro" id="IPR036695">
    <property type="entry name" value="Arg-tRNA-synth_N_sf"/>
</dbReference>
<dbReference type="Proteomes" id="UP000007319">
    <property type="component" value="Plasmid AZOBR_p1"/>
</dbReference>
<evidence type="ECO:0000313" key="3">
    <source>
        <dbReference type="EMBL" id="CCC99800.1"/>
    </source>
</evidence>
<gene>
    <name evidence="3" type="ORF">AZOBR_p120118</name>
</gene>
<sequence>MNIFKVFENDIRKLLDELAAEGQIPAGLDTARLTVEPPREAAHGDLSTNAAMILAKPAGKPPRALAELLVAKLKTRPDVASAEIAGPGLREPAPDGRRLARPHPRRADRRHRLWREHAGWQASGERRIRVGQPHRPAARGPRPRRRVRRRAGRAAGEGRLRRRP</sequence>
<proteinExistence type="predicted"/>
<organism evidence="3 4">
    <name type="scientific">Azospirillum baldaniorum</name>
    <dbReference type="NCBI Taxonomy" id="1064539"/>
    <lineage>
        <taxon>Bacteria</taxon>
        <taxon>Pseudomonadati</taxon>
        <taxon>Pseudomonadota</taxon>
        <taxon>Alphaproteobacteria</taxon>
        <taxon>Rhodospirillales</taxon>
        <taxon>Azospirillaceae</taxon>
        <taxon>Azospirillum</taxon>
    </lineage>
</organism>
<feature type="domain" description="Arginyl tRNA synthetase N-terminal" evidence="2">
    <location>
        <begin position="5"/>
        <end position="89"/>
    </location>
</feature>
<feature type="compositionally biased region" description="Low complexity" evidence="1">
    <location>
        <begin position="131"/>
        <end position="140"/>
    </location>
</feature>
<evidence type="ECO:0000313" key="4">
    <source>
        <dbReference type="Proteomes" id="UP000007319"/>
    </source>
</evidence>
<keyword evidence="3" id="KW-0614">Plasmid</keyword>
<name>A0A9P1JU22_9PROT</name>
<dbReference type="GO" id="GO:0005737">
    <property type="term" value="C:cytoplasm"/>
    <property type="evidence" value="ECO:0007669"/>
    <property type="project" value="InterPro"/>
</dbReference>
<dbReference type="SUPFAM" id="SSF55190">
    <property type="entry name" value="Arginyl-tRNA synthetase (ArgRS), N-terminal 'additional' domain"/>
    <property type="match status" value="1"/>
</dbReference>
<dbReference type="GO" id="GO:0006420">
    <property type="term" value="P:arginyl-tRNA aminoacylation"/>
    <property type="evidence" value="ECO:0007669"/>
    <property type="project" value="InterPro"/>
</dbReference>
<feature type="compositionally biased region" description="Basic residues" evidence="1">
    <location>
        <begin position="141"/>
        <end position="152"/>
    </location>
</feature>
<dbReference type="AlphaFoldDB" id="A0A9P1JU22"/>
<dbReference type="GO" id="GO:0004814">
    <property type="term" value="F:arginine-tRNA ligase activity"/>
    <property type="evidence" value="ECO:0007669"/>
    <property type="project" value="InterPro"/>
</dbReference>
<geneLocation type="plasmid" evidence="3 4">
    <name>AZOBR_p1</name>
</geneLocation>
<keyword evidence="4" id="KW-1185">Reference proteome</keyword>